<accession>B4J7Q5</accession>
<dbReference type="OrthoDB" id="7851871at2759"/>
<dbReference type="OMA" id="LNMRFYK"/>
<dbReference type="EMBL" id="CH916367">
    <property type="protein sequence ID" value="EDW02203.1"/>
    <property type="molecule type" value="Genomic_DNA"/>
</dbReference>
<dbReference type="Proteomes" id="UP000001070">
    <property type="component" value="Unassembled WGS sequence"/>
</dbReference>
<dbReference type="PANTHER" id="PTHR21112:SF0">
    <property type="entry name" value="CHEMOSENSORY PROTEIN A 29A-RELATED"/>
    <property type="match status" value="1"/>
</dbReference>
<reference evidence="1 2" key="1">
    <citation type="journal article" date="2007" name="Nature">
        <title>Evolution of genes and genomes on the Drosophila phylogeny.</title>
        <authorList>
            <consortium name="Drosophila 12 Genomes Consortium"/>
            <person name="Clark A.G."/>
            <person name="Eisen M.B."/>
            <person name="Smith D.R."/>
            <person name="Bergman C.M."/>
            <person name="Oliver B."/>
            <person name="Markow T.A."/>
            <person name="Kaufman T.C."/>
            <person name="Kellis M."/>
            <person name="Gelbart W."/>
            <person name="Iyer V.N."/>
            <person name="Pollard D.A."/>
            <person name="Sackton T.B."/>
            <person name="Larracuente A.M."/>
            <person name="Singh N.D."/>
            <person name="Abad J.P."/>
            <person name="Abt D.N."/>
            <person name="Adryan B."/>
            <person name="Aguade M."/>
            <person name="Akashi H."/>
            <person name="Anderson W.W."/>
            <person name="Aquadro C.F."/>
            <person name="Ardell D.H."/>
            <person name="Arguello R."/>
            <person name="Artieri C.G."/>
            <person name="Barbash D.A."/>
            <person name="Barker D."/>
            <person name="Barsanti P."/>
            <person name="Batterham P."/>
            <person name="Batzoglou S."/>
            <person name="Begun D."/>
            <person name="Bhutkar A."/>
            <person name="Blanco E."/>
            <person name="Bosak S.A."/>
            <person name="Bradley R.K."/>
            <person name="Brand A.D."/>
            <person name="Brent M.R."/>
            <person name="Brooks A.N."/>
            <person name="Brown R.H."/>
            <person name="Butlin R.K."/>
            <person name="Caggese C."/>
            <person name="Calvi B.R."/>
            <person name="Bernardo de Carvalho A."/>
            <person name="Caspi A."/>
            <person name="Castrezana S."/>
            <person name="Celniker S.E."/>
            <person name="Chang J.L."/>
            <person name="Chapple C."/>
            <person name="Chatterji S."/>
            <person name="Chinwalla A."/>
            <person name="Civetta A."/>
            <person name="Clifton S.W."/>
            <person name="Comeron J.M."/>
            <person name="Costello J.C."/>
            <person name="Coyne J.A."/>
            <person name="Daub J."/>
            <person name="David R.G."/>
            <person name="Delcher A.L."/>
            <person name="Delehaunty K."/>
            <person name="Do C.B."/>
            <person name="Ebling H."/>
            <person name="Edwards K."/>
            <person name="Eickbush T."/>
            <person name="Evans J.D."/>
            <person name="Filipski A."/>
            <person name="Findeiss S."/>
            <person name="Freyhult E."/>
            <person name="Fulton L."/>
            <person name="Fulton R."/>
            <person name="Garcia A.C."/>
            <person name="Gardiner A."/>
            <person name="Garfield D.A."/>
            <person name="Garvin B.E."/>
            <person name="Gibson G."/>
            <person name="Gilbert D."/>
            <person name="Gnerre S."/>
            <person name="Godfrey J."/>
            <person name="Good R."/>
            <person name="Gotea V."/>
            <person name="Gravely B."/>
            <person name="Greenberg A.J."/>
            <person name="Griffiths-Jones S."/>
            <person name="Gross S."/>
            <person name="Guigo R."/>
            <person name="Gustafson E.A."/>
            <person name="Haerty W."/>
            <person name="Hahn M.W."/>
            <person name="Halligan D.L."/>
            <person name="Halpern A.L."/>
            <person name="Halter G.M."/>
            <person name="Han M.V."/>
            <person name="Heger A."/>
            <person name="Hillier L."/>
            <person name="Hinrichs A.S."/>
            <person name="Holmes I."/>
            <person name="Hoskins R.A."/>
            <person name="Hubisz M.J."/>
            <person name="Hultmark D."/>
            <person name="Huntley M.A."/>
            <person name="Jaffe D.B."/>
            <person name="Jagadeeshan S."/>
            <person name="Jeck W.R."/>
            <person name="Johnson J."/>
            <person name="Jones C.D."/>
            <person name="Jordan W.C."/>
            <person name="Karpen G.H."/>
            <person name="Kataoka E."/>
            <person name="Keightley P.D."/>
            <person name="Kheradpour P."/>
            <person name="Kirkness E.F."/>
            <person name="Koerich L.B."/>
            <person name="Kristiansen K."/>
            <person name="Kudrna D."/>
            <person name="Kulathinal R.J."/>
            <person name="Kumar S."/>
            <person name="Kwok R."/>
            <person name="Lander E."/>
            <person name="Langley C.H."/>
            <person name="Lapoint R."/>
            <person name="Lazzaro B.P."/>
            <person name="Lee S.J."/>
            <person name="Levesque L."/>
            <person name="Li R."/>
            <person name="Lin C.F."/>
            <person name="Lin M.F."/>
            <person name="Lindblad-Toh K."/>
            <person name="Llopart A."/>
            <person name="Long M."/>
            <person name="Low L."/>
            <person name="Lozovsky E."/>
            <person name="Lu J."/>
            <person name="Luo M."/>
            <person name="Machado C.A."/>
            <person name="Makalowski W."/>
            <person name="Marzo M."/>
            <person name="Matsuda M."/>
            <person name="Matzkin L."/>
            <person name="McAllister B."/>
            <person name="McBride C.S."/>
            <person name="McKernan B."/>
            <person name="McKernan K."/>
            <person name="Mendez-Lago M."/>
            <person name="Minx P."/>
            <person name="Mollenhauer M.U."/>
            <person name="Montooth K."/>
            <person name="Mount S.M."/>
            <person name="Mu X."/>
            <person name="Myers E."/>
            <person name="Negre B."/>
            <person name="Newfeld S."/>
            <person name="Nielsen R."/>
            <person name="Noor M.A."/>
            <person name="O'Grady P."/>
            <person name="Pachter L."/>
            <person name="Papaceit M."/>
            <person name="Parisi M.J."/>
            <person name="Parisi M."/>
            <person name="Parts L."/>
            <person name="Pedersen J.S."/>
            <person name="Pesole G."/>
            <person name="Phillippy A.M."/>
            <person name="Ponting C.P."/>
            <person name="Pop M."/>
            <person name="Porcelli D."/>
            <person name="Powell J.R."/>
            <person name="Prohaska S."/>
            <person name="Pruitt K."/>
            <person name="Puig M."/>
            <person name="Quesneville H."/>
            <person name="Ram K.R."/>
            <person name="Rand D."/>
            <person name="Rasmussen M.D."/>
            <person name="Reed L.K."/>
            <person name="Reenan R."/>
            <person name="Reily A."/>
            <person name="Remington K.A."/>
            <person name="Rieger T.T."/>
            <person name="Ritchie M.G."/>
            <person name="Robin C."/>
            <person name="Rogers Y.H."/>
            <person name="Rohde C."/>
            <person name="Rozas J."/>
            <person name="Rubenfield M.J."/>
            <person name="Ruiz A."/>
            <person name="Russo S."/>
            <person name="Salzberg S.L."/>
            <person name="Sanchez-Gracia A."/>
            <person name="Saranga D.J."/>
            <person name="Sato H."/>
            <person name="Schaeffer S.W."/>
            <person name="Schatz M.C."/>
            <person name="Schlenke T."/>
            <person name="Schwartz R."/>
            <person name="Segarra C."/>
            <person name="Singh R.S."/>
            <person name="Sirot L."/>
            <person name="Sirota M."/>
            <person name="Sisneros N.B."/>
            <person name="Smith C.D."/>
            <person name="Smith T.F."/>
            <person name="Spieth J."/>
            <person name="Stage D.E."/>
            <person name="Stark A."/>
            <person name="Stephan W."/>
            <person name="Strausberg R.L."/>
            <person name="Strempel S."/>
            <person name="Sturgill D."/>
            <person name="Sutton G."/>
            <person name="Sutton G.G."/>
            <person name="Tao W."/>
            <person name="Teichmann S."/>
            <person name="Tobari Y.N."/>
            <person name="Tomimura Y."/>
            <person name="Tsolas J.M."/>
            <person name="Valente V.L."/>
            <person name="Venter E."/>
            <person name="Venter J.C."/>
            <person name="Vicario S."/>
            <person name="Vieira F.G."/>
            <person name="Vilella A.J."/>
            <person name="Villasante A."/>
            <person name="Walenz B."/>
            <person name="Wang J."/>
            <person name="Wasserman M."/>
            <person name="Watts T."/>
            <person name="Wilson D."/>
            <person name="Wilson R.K."/>
            <person name="Wing R.A."/>
            <person name="Wolfner M.F."/>
            <person name="Wong A."/>
            <person name="Wong G.K."/>
            <person name="Wu C.I."/>
            <person name="Wu G."/>
            <person name="Yamamoto D."/>
            <person name="Yang H.P."/>
            <person name="Yang S.P."/>
            <person name="Yorke J.A."/>
            <person name="Yoshida K."/>
            <person name="Zdobnov E."/>
            <person name="Zhang P."/>
            <person name="Zhang Y."/>
            <person name="Zimin A.V."/>
            <person name="Baldwin J."/>
            <person name="Abdouelleil A."/>
            <person name="Abdulkadir J."/>
            <person name="Abebe A."/>
            <person name="Abera B."/>
            <person name="Abreu J."/>
            <person name="Acer S.C."/>
            <person name="Aftuck L."/>
            <person name="Alexander A."/>
            <person name="An P."/>
            <person name="Anderson E."/>
            <person name="Anderson S."/>
            <person name="Arachi H."/>
            <person name="Azer M."/>
            <person name="Bachantsang P."/>
            <person name="Barry A."/>
            <person name="Bayul T."/>
            <person name="Berlin A."/>
            <person name="Bessette D."/>
            <person name="Bloom T."/>
            <person name="Blye J."/>
            <person name="Boguslavskiy L."/>
            <person name="Bonnet C."/>
            <person name="Boukhgalter B."/>
            <person name="Bourzgui I."/>
            <person name="Brown A."/>
            <person name="Cahill P."/>
            <person name="Channer S."/>
            <person name="Cheshatsang Y."/>
            <person name="Chuda L."/>
            <person name="Citroen M."/>
            <person name="Collymore A."/>
            <person name="Cooke P."/>
            <person name="Costello M."/>
            <person name="D'Aco K."/>
            <person name="Daza R."/>
            <person name="De Haan G."/>
            <person name="DeGray S."/>
            <person name="DeMaso C."/>
            <person name="Dhargay N."/>
            <person name="Dooley K."/>
            <person name="Dooley E."/>
            <person name="Doricent M."/>
            <person name="Dorje P."/>
            <person name="Dorjee K."/>
            <person name="Dupes A."/>
            <person name="Elong R."/>
            <person name="Falk J."/>
            <person name="Farina A."/>
            <person name="Faro S."/>
            <person name="Ferguson D."/>
            <person name="Fisher S."/>
            <person name="Foley C.D."/>
            <person name="Franke A."/>
            <person name="Friedrich D."/>
            <person name="Gadbois L."/>
            <person name="Gearin G."/>
            <person name="Gearin C.R."/>
            <person name="Giannoukos G."/>
            <person name="Goode T."/>
            <person name="Graham J."/>
            <person name="Grandbois E."/>
            <person name="Grewal S."/>
            <person name="Gyaltsen K."/>
            <person name="Hafez N."/>
            <person name="Hagos B."/>
            <person name="Hall J."/>
            <person name="Henson C."/>
            <person name="Hollinger A."/>
            <person name="Honan T."/>
            <person name="Huard M.D."/>
            <person name="Hughes L."/>
            <person name="Hurhula B."/>
            <person name="Husby M.E."/>
            <person name="Kamat A."/>
            <person name="Kanga B."/>
            <person name="Kashin S."/>
            <person name="Khazanovich D."/>
            <person name="Kisner P."/>
            <person name="Lance K."/>
            <person name="Lara M."/>
            <person name="Lee W."/>
            <person name="Lennon N."/>
            <person name="Letendre F."/>
            <person name="LeVine R."/>
            <person name="Lipovsky A."/>
            <person name="Liu X."/>
            <person name="Liu J."/>
            <person name="Liu S."/>
            <person name="Lokyitsang T."/>
            <person name="Lokyitsang Y."/>
            <person name="Lubonja R."/>
            <person name="Lui A."/>
            <person name="MacDonald P."/>
            <person name="Magnisalis V."/>
            <person name="Maru K."/>
            <person name="Matthews C."/>
            <person name="McCusker W."/>
            <person name="McDonough S."/>
            <person name="Mehta T."/>
            <person name="Meldrim J."/>
            <person name="Meneus L."/>
            <person name="Mihai O."/>
            <person name="Mihalev A."/>
            <person name="Mihova T."/>
            <person name="Mittelman R."/>
            <person name="Mlenga V."/>
            <person name="Montmayeur A."/>
            <person name="Mulrain L."/>
            <person name="Navidi A."/>
            <person name="Naylor J."/>
            <person name="Negash T."/>
            <person name="Nguyen T."/>
            <person name="Nguyen N."/>
            <person name="Nicol R."/>
            <person name="Norbu C."/>
            <person name="Norbu N."/>
            <person name="Novod N."/>
            <person name="O'Neill B."/>
            <person name="Osman S."/>
            <person name="Markiewicz E."/>
            <person name="Oyono O.L."/>
            <person name="Patti C."/>
            <person name="Phunkhang P."/>
            <person name="Pierre F."/>
            <person name="Priest M."/>
            <person name="Raghuraman S."/>
            <person name="Rege F."/>
            <person name="Reyes R."/>
            <person name="Rise C."/>
            <person name="Rogov P."/>
            <person name="Ross K."/>
            <person name="Ryan E."/>
            <person name="Settipalli S."/>
            <person name="Shea T."/>
            <person name="Sherpa N."/>
            <person name="Shi L."/>
            <person name="Shih D."/>
            <person name="Sparrow T."/>
            <person name="Spaulding J."/>
            <person name="Stalker J."/>
            <person name="Stange-Thomann N."/>
            <person name="Stavropoulos S."/>
            <person name="Stone C."/>
            <person name="Strader C."/>
            <person name="Tesfaye S."/>
            <person name="Thomson T."/>
            <person name="Thoulutsang Y."/>
            <person name="Thoulutsang D."/>
            <person name="Topham K."/>
            <person name="Topping I."/>
            <person name="Tsamla T."/>
            <person name="Vassiliev H."/>
            <person name="Vo A."/>
            <person name="Wangchuk T."/>
            <person name="Wangdi T."/>
            <person name="Weiand M."/>
            <person name="Wilkinson J."/>
            <person name="Wilson A."/>
            <person name="Yadav S."/>
            <person name="Young G."/>
            <person name="Yu Q."/>
            <person name="Zembek L."/>
            <person name="Zhong D."/>
            <person name="Zimmer A."/>
            <person name="Zwirko Z."/>
            <person name="Jaffe D.B."/>
            <person name="Alvarez P."/>
            <person name="Brockman W."/>
            <person name="Butler J."/>
            <person name="Chin C."/>
            <person name="Gnerre S."/>
            <person name="Grabherr M."/>
            <person name="Kleber M."/>
            <person name="Mauceli E."/>
            <person name="MacCallum I."/>
        </authorList>
    </citation>
    <scope>NUCLEOTIDE SEQUENCE [LARGE SCALE GENOMIC DNA]</scope>
    <source>
        <strain evidence="2">Tucson 15287-2541.00</strain>
    </source>
</reference>
<dbReference type="KEGG" id="dgr:6560319"/>
<evidence type="ECO:0000313" key="2">
    <source>
        <dbReference type="Proteomes" id="UP000001070"/>
    </source>
</evidence>
<dbReference type="PhylomeDB" id="B4J7Q5"/>
<organism evidence="2">
    <name type="scientific">Drosophila grimshawi</name>
    <name type="common">Hawaiian fruit fly</name>
    <name type="synonym">Idiomyia grimshawi</name>
    <dbReference type="NCBI Taxonomy" id="7222"/>
    <lineage>
        <taxon>Eukaryota</taxon>
        <taxon>Metazoa</taxon>
        <taxon>Ecdysozoa</taxon>
        <taxon>Arthropoda</taxon>
        <taxon>Hexapoda</taxon>
        <taxon>Insecta</taxon>
        <taxon>Pterygota</taxon>
        <taxon>Neoptera</taxon>
        <taxon>Endopterygota</taxon>
        <taxon>Diptera</taxon>
        <taxon>Brachycera</taxon>
        <taxon>Muscomorpha</taxon>
        <taxon>Ephydroidea</taxon>
        <taxon>Drosophilidae</taxon>
        <taxon>Drosophila</taxon>
        <taxon>Hawaiian Drosophila</taxon>
    </lineage>
</organism>
<dbReference type="STRING" id="7222.B4J7Q5"/>
<dbReference type="Pfam" id="PF06477">
    <property type="entry name" value="DUF1091"/>
    <property type="match status" value="1"/>
</dbReference>
<dbReference type="HOGENOM" id="CLU_115081_1_0_1"/>
<dbReference type="InParanoid" id="B4J7Q5"/>
<gene>
    <name evidence="1" type="primary">Dgri\GH21868</name>
    <name evidence="1" type="ORF">Dgri_GH21868</name>
</gene>
<dbReference type="InterPro" id="IPR010512">
    <property type="entry name" value="DUF1091"/>
</dbReference>
<proteinExistence type="predicted"/>
<dbReference type="eggNOG" id="ENOG502TKU0">
    <property type="taxonomic scope" value="Eukaryota"/>
</dbReference>
<dbReference type="AlphaFoldDB" id="B4J7Q5"/>
<keyword evidence="2" id="KW-1185">Reference proteome</keyword>
<sequence length="157" mass="18417">MRFEPLDTVEKLYIDFRDIHVVGKERSLNGTAQILEDMDAKNFQMSVHFQHDSKRNNQWRNMLNSIPMMDVCTAMRMFVRTYGNPTLRNGENTNLPFTAQQCPLEQGTYYVKNMLMNTDNWPDIMPIGGLRGTMRFYRHHKLVGGFRLSINAERQPL</sequence>
<evidence type="ECO:0000313" key="1">
    <source>
        <dbReference type="EMBL" id="EDW02203.1"/>
    </source>
</evidence>
<dbReference type="PANTHER" id="PTHR21112">
    <property type="entry name" value="CHEMOSENSORY PROTEIN A 29A-RELATED"/>
    <property type="match status" value="1"/>
</dbReference>
<name>B4J7Q5_DROGR</name>
<protein>
    <submittedName>
        <fullName evidence="1">GH21868</fullName>
    </submittedName>
</protein>